<proteinExistence type="predicted"/>
<keyword evidence="2" id="KW-1185">Reference proteome</keyword>
<comment type="caution">
    <text evidence="1">The sequence shown here is derived from an EMBL/GenBank/DDBJ whole genome shotgun (WGS) entry which is preliminary data.</text>
</comment>
<reference evidence="1" key="1">
    <citation type="submission" date="2023-07" db="EMBL/GenBank/DDBJ databases">
        <authorList>
            <person name="Kim M.K."/>
        </authorList>
    </citation>
    <scope>NUCLEOTIDE SEQUENCE</scope>
    <source>
        <strain evidence="1">CA1-15</strain>
    </source>
</reference>
<sequence length="93" mass="9990">MTSQVDSKGYFVLDKHALVTLRLSGVTGIQLEGESGVIISDLGMRRLSVKPNGWHTGSGPEAGDFEVAWDSCVGFDGVIFAREVTLAFHPVEP</sequence>
<dbReference type="Proteomes" id="UP001176468">
    <property type="component" value="Unassembled WGS sequence"/>
</dbReference>
<name>A0ABT8ZT46_9SPHN</name>
<evidence type="ECO:0000313" key="2">
    <source>
        <dbReference type="Proteomes" id="UP001176468"/>
    </source>
</evidence>
<dbReference type="EMBL" id="JAUQSZ010000001">
    <property type="protein sequence ID" value="MDO7840728.1"/>
    <property type="molecule type" value="Genomic_DNA"/>
</dbReference>
<protein>
    <submittedName>
        <fullName evidence="1">Uncharacterized protein</fullName>
    </submittedName>
</protein>
<organism evidence="1 2">
    <name type="scientific">Sphingomonas immobilis</name>
    <dbReference type="NCBI Taxonomy" id="3063997"/>
    <lineage>
        <taxon>Bacteria</taxon>
        <taxon>Pseudomonadati</taxon>
        <taxon>Pseudomonadota</taxon>
        <taxon>Alphaproteobacteria</taxon>
        <taxon>Sphingomonadales</taxon>
        <taxon>Sphingomonadaceae</taxon>
        <taxon>Sphingomonas</taxon>
    </lineage>
</organism>
<gene>
    <name evidence="1" type="ORF">Q5H94_00175</name>
</gene>
<evidence type="ECO:0000313" key="1">
    <source>
        <dbReference type="EMBL" id="MDO7840728.1"/>
    </source>
</evidence>
<accession>A0ABT8ZT46</accession>